<dbReference type="InterPro" id="IPR046461">
    <property type="entry name" value="TerL_ATPase"/>
</dbReference>
<dbReference type="EMBL" id="BAABDQ010000006">
    <property type="protein sequence ID" value="GAA3550746.1"/>
    <property type="molecule type" value="Genomic_DNA"/>
</dbReference>
<dbReference type="InterPro" id="IPR046462">
    <property type="entry name" value="TerL_nuclease"/>
</dbReference>
<dbReference type="InterPro" id="IPR027417">
    <property type="entry name" value="P-loop_NTPase"/>
</dbReference>
<dbReference type="Proteomes" id="UP001500630">
    <property type="component" value="Unassembled WGS sequence"/>
</dbReference>
<dbReference type="PANTHER" id="PTHR41287:SF1">
    <property type="entry name" value="PROTEIN YMFN"/>
    <property type="match status" value="1"/>
</dbReference>
<accession>A0ABP6WGR7</accession>
<organism evidence="3 4">
    <name type="scientific">Nonomuraea rosea</name>
    <dbReference type="NCBI Taxonomy" id="638574"/>
    <lineage>
        <taxon>Bacteria</taxon>
        <taxon>Bacillati</taxon>
        <taxon>Actinomycetota</taxon>
        <taxon>Actinomycetes</taxon>
        <taxon>Streptosporangiales</taxon>
        <taxon>Streptosporangiaceae</taxon>
        <taxon>Nonomuraea</taxon>
    </lineage>
</organism>
<proteinExistence type="predicted"/>
<dbReference type="Pfam" id="PF20441">
    <property type="entry name" value="TerL_nuclease"/>
    <property type="match status" value="1"/>
</dbReference>
<reference evidence="4" key="1">
    <citation type="journal article" date="2019" name="Int. J. Syst. Evol. Microbiol.">
        <title>The Global Catalogue of Microorganisms (GCM) 10K type strain sequencing project: providing services to taxonomists for standard genome sequencing and annotation.</title>
        <authorList>
            <consortium name="The Broad Institute Genomics Platform"/>
            <consortium name="The Broad Institute Genome Sequencing Center for Infectious Disease"/>
            <person name="Wu L."/>
            <person name="Ma J."/>
        </authorList>
    </citation>
    <scope>NUCLEOTIDE SEQUENCE [LARGE SCALE GENOMIC DNA]</scope>
    <source>
        <strain evidence="4">JCM 17326</strain>
    </source>
</reference>
<protein>
    <submittedName>
        <fullName evidence="3">Large terminase</fullName>
    </submittedName>
</protein>
<dbReference type="Gene3D" id="3.30.420.240">
    <property type="match status" value="1"/>
</dbReference>
<gene>
    <name evidence="3" type="ORF">GCM10022419_033770</name>
</gene>
<dbReference type="InterPro" id="IPR005021">
    <property type="entry name" value="Terminase_largesu-like"/>
</dbReference>
<evidence type="ECO:0000259" key="2">
    <source>
        <dbReference type="Pfam" id="PF20441"/>
    </source>
</evidence>
<keyword evidence="4" id="KW-1185">Reference proteome</keyword>
<evidence type="ECO:0000313" key="4">
    <source>
        <dbReference type="Proteomes" id="UP001500630"/>
    </source>
</evidence>
<dbReference type="Pfam" id="PF03354">
    <property type="entry name" value="TerL_ATPase"/>
    <property type="match status" value="1"/>
</dbReference>
<evidence type="ECO:0000259" key="1">
    <source>
        <dbReference type="Pfam" id="PF03354"/>
    </source>
</evidence>
<dbReference type="RefSeq" id="WP_345562728.1">
    <property type="nucleotide sequence ID" value="NZ_BAABDQ010000006.1"/>
</dbReference>
<sequence>MSLAVACRPLSAPRSLGWPSHGRIVCAWIEAHCVYGEGDFFGQPVRLLRYQKQFIYWLYEYNPDTGNRRFRRALLEISKGNGKTPLSGWLMLFELLGPPIFGPKGSPVIAVAAASFEQADLLFGDMKHACRESPSLKLHTDAYDTEILVRNGPGRAFRVAAVAGTNDGGRPDKVAADEIHEWLGGKARVHLVLTGGLSKRANSLVLNTTTPGSDLDSMAGRMHLDGYRVNAGEIDDPEYLFVHYGAPDVYDLDDPEQLLAAVLQANPAAGAFLRTHDVMARFRSIPRFEFERYHLGRWTRADESWLPPGAWESCAGEVEIRPDRPCVVTVDMALKHDSVAVVVAQQQDDGRVAVQSRVWDPAGDVIDVAAVENHLRQLHRDLQVTTVAYDPAYFQRSAEVLLDEGLPMAEFSQGAASMVPACQDAYRLICEGLVVHGDDPVLTDHVLSAAVRETDTGWRLSKGRSKRKIDACISMVMALFLSQVPAEVAAPPNLW</sequence>
<evidence type="ECO:0000313" key="3">
    <source>
        <dbReference type="EMBL" id="GAA3550746.1"/>
    </source>
</evidence>
<feature type="domain" description="Terminase large subunit-like ATPase" evidence="1">
    <location>
        <begin position="50"/>
        <end position="220"/>
    </location>
</feature>
<feature type="domain" description="Terminase large subunit-like endonuclease" evidence="2">
    <location>
        <begin position="363"/>
        <end position="479"/>
    </location>
</feature>
<dbReference type="Gene3D" id="3.40.50.300">
    <property type="entry name" value="P-loop containing nucleotide triphosphate hydrolases"/>
    <property type="match status" value="1"/>
</dbReference>
<dbReference type="PANTHER" id="PTHR41287">
    <property type="match status" value="1"/>
</dbReference>
<name>A0ABP6WGR7_9ACTN</name>
<comment type="caution">
    <text evidence="3">The sequence shown here is derived from an EMBL/GenBank/DDBJ whole genome shotgun (WGS) entry which is preliminary data.</text>
</comment>